<evidence type="ECO:0000313" key="2">
    <source>
        <dbReference type="Proteomes" id="UP001204621"/>
    </source>
</evidence>
<accession>A0ABT2CX19</accession>
<reference evidence="1 2" key="1">
    <citation type="submission" date="2022-08" db="EMBL/GenBank/DDBJ databases">
        <title>Reclassification of Massilia species as members of the genera Telluria, Duganella, Pseudoduganella, Mokoshia gen. nov. and Zemynaea gen. nov. using orthogonal and non-orthogonal genome-based approaches.</title>
        <authorList>
            <person name="Bowman J.P."/>
        </authorList>
    </citation>
    <scope>NUCLEOTIDE SEQUENCE [LARGE SCALE GENOMIC DNA]</scope>
    <source>
        <strain evidence="1 2">JCM 31606</strain>
    </source>
</reference>
<dbReference type="Proteomes" id="UP001204621">
    <property type="component" value="Unassembled WGS sequence"/>
</dbReference>
<keyword evidence="2" id="KW-1185">Reference proteome</keyword>
<sequence length="83" mass="9042">MPVCEPVLLPDERLDELLPIPLVLPDVLEALLPPMEPWPALLLPMEPELPAALLPPIEPVLPAALLPTLVPLELPAALLRKPF</sequence>
<evidence type="ECO:0008006" key="3">
    <source>
        <dbReference type="Google" id="ProtNLM"/>
    </source>
</evidence>
<dbReference type="RefSeq" id="WP_258811531.1">
    <property type="nucleotide sequence ID" value="NZ_JANUGU010000002.1"/>
</dbReference>
<gene>
    <name evidence="1" type="ORF">NX778_09745</name>
</gene>
<protein>
    <recommendedName>
        <fullName evidence="3">GLTT repeat protein</fullName>
    </recommendedName>
</protein>
<name>A0ABT2CX19_9BURK</name>
<comment type="caution">
    <text evidence="1">The sequence shown here is derived from an EMBL/GenBank/DDBJ whole genome shotgun (WGS) entry which is preliminary data.</text>
</comment>
<dbReference type="EMBL" id="JANUGU010000002">
    <property type="protein sequence ID" value="MCS0658345.1"/>
    <property type="molecule type" value="Genomic_DNA"/>
</dbReference>
<evidence type="ECO:0000313" key="1">
    <source>
        <dbReference type="EMBL" id="MCS0658345.1"/>
    </source>
</evidence>
<organism evidence="1 2">
    <name type="scientific">Massilia terrae</name>
    <dbReference type="NCBI Taxonomy" id="1811224"/>
    <lineage>
        <taxon>Bacteria</taxon>
        <taxon>Pseudomonadati</taxon>
        <taxon>Pseudomonadota</taxon>
        <taxon>Betaproteobacteria</taxon>
        <taxon>Burkholderiales</taxon>
        <taxon>Oxalobacteraceae</taxon>
        <taxon>Telluria group</taxon>
        <taxon>Massilia</taxon>
    </lineage>
</organism>
<proteinExistence type="predicted"/>